<evidence type="ECO:0000256" key="2">
    <source>
        <dbReference type="PIRSR" id="PIRSR005211-1"/>
    </source>
</evidence>
<protein>
    <recommendedName>
        <fullName evidence="3">AB hydrolase-1 domain-containing protein</fullName>
    </recommendedName>
</protein>
<dbReference type="RefSeq" id="WP_184748065.1">
    <property type="nucleotide sequence ID" value="NZ_JACHGJ010000008.1"/>
</dbReference>
<evidence type="ECO:0000313" key="5">
    <source>
        <dbReference type="Proteomes" id="UP000587760"/>
    </source>
</evidence>
<dbReference type="PANTHER" id="PTHR10794">
    <property type="entry name" value="ABHYDROLASE DOMAIN-CONTAINING PROTEIN"/>
    <property type="match status" value="1"/>
</dbReference>
<dbReference type="AlphaFoldDB" id="A0A841RH32"/>
<comment type="caution">
    <text evidence="4">The sequence shown here is derived from an EMBL/GenBank/DDBJ whole genome shotgun (WGS) entry which is preliminary data.</text>
</comment>
<dbReference type="InterPro" id="IPR000073">
    <property type="entry name" value="AB_hydrolase_1"/>
</dbReference>
<dbReference type="EMBL" id="JACHGJ010000008">
    <property type="protein sequence ID" value="MBB6481828.1"/>
    <property type="molecule type" value="Genomic_DNA"/>
</dbReference>
<dbReference type="Gene3D" id="3.40.50.1820">
    <property type="entry name" value="alpha/beta hydrolase"/>
    <property type="match status" value="1"/>
</dbReference>
<dbReference type="PIRSF" id="PIRSF005211">
    <property type="entry name" value="Ab_hydro_YheT"/>
    <property type="match status" value="1"/>
</dbReference>
<dbReference type="Pfam" id="PF12697">
    <property type="entry name" value="Abhydrolase_6"/>
    <property type="match status" value="1"/>
</dbReference>
<feature type="domain" description="AB hydrolase-1" evidence="3">
    <location>
        <begin position="71"/>
        <end position="306"/>
    </location>
</feature>
<evidence type="ECO:0000313" key="4">
    <source>
        <dbReference type="EMBL" id="MBB6481828.1"/>
    </source>
</evidence>
<sequence length="326" mass="36144">MPDRADQLFKPPFYLRNSMVQTWLASSPVRLAAGNPLSRCSQEVIVRAGEGVHLSGFLTRADGDAPRGLAVLIHGWEGSADAPYMVFTGSALVRAGFDVFRLNLRDHGGNHQLNSGIFMGTLIDETFGAVRNVAEEYNRSDSLYLLGVSLGGNFALRIAALCGKDMIDGLKQVVAVNPPLNPCDATVRLDRNPMIRRHFLGKWKASLRIKQKAFPHIYDFSHIEGADNCMDLTEDLIPRHSDCTSAADYFSRYTLKEGILDRAAVPVTVITAEDDPIIHAEDFRRAKVNGNVRLIMLPYGGHCGYIENLSMRSWLDRKVPELFLAD</sequence>
<name>A0A841RH32_9SPIO</name>
<dbReference type="InterPro" id="IPR050960">
    <property type="entry name" value="AB_hydrolase_4_sf"/>
</dbReference>
<gene>
    <name evidence="4" type="ORF">HNR50_003509</name>
</gene>
<dbReference type="InterPro" id="IPR012020">
    <property type="entry name" value="ABHD4"/>
</dbReference>
<evidence type="ECO:0000259" key="3">
    <source>
        <dbReference type="Pfam" id="PF12697"/>
    </source>
</evidence>
<dbReference type="InterPro" id="IPR029058">
    <property type="entry name" value="AB_hydrolase_fold"/>
</dbReference>
<reference evidence="4 5" key="1">
    <citation type="submission" date="2020-08" db="EMBL/GenBank/DDBJ databases">
        <title>Genomic Encyclopedia of Type Strains, Phase IV (KMG-IV): sequencing the most valuable type-strain genomes for metagenomic binning, comparative biology and taxonomic classification.</title>
        <authorList>
            <person name="Goeker M."/>
        </authorList>
    </citation>
    <scope>NUCLEOTIDE SEQUENCE [LARGE SCALE GENOMIC DNA]</scope>
    <source>
        <strain evidence="4 5">DSM 2461</strain>
    </source>
</reference>
<accession>A0A841RH32</accession>
<dbReference type="GO" id="GO:0047372">
    <property type="term" value="F:monoacylglycerol lipase activity"/>
    <property type="evidence" value="ECO:0007669"/>
    <property type="project" value="TreeGrafter"/>
</dbReference>
<organism evidence="4 5">
    <name type="scientific">Spirochaeta isovalerica</name>
    <dbReference type="NCBI Taxonomy" id="150"/>
    <lineage>
        <taxon>Bacteria</taxon>
        <taxon>Pseudomonadati</taxon>
        <taxon>Spirochaetota</taxon>
        <taxon>Spirochaetia</taxon>
        <taxon>Spirochaetales</taxon>
        <taxon>Spirochaetaceae</taxon>
        <taxon>Spirochaeta</taxon>
    </lineage>
</organism>
<evidence type="ECO:0000256" key="1">
    <source>
        <dbReference type="ARBA" id="ARBA00010884"/>
    </source>
</evidence>
<feature type="active site" description="Charge relay system" evidence="2">
    <location>
        <position position="275"/>
    </location>
</feature>
<dbReference type="GO" id="GO:0034338">
    <property type="term" value="F:short-chain carboxylesterase activity"/>
    <property type="evidence" value="ECO:0007669"/>
    <property type="project" value="TreeGrafter"/>
</dbReference>
<feature type="active site" description="Charge relay system" evidence="2">
    <location>
        <position position="149"/>
    </location>
</feature>
<comment type="similarity">
    <text evidence="1">Belongs to the AB hydrolase superfamily. AB hydrolase 4 family.</text>
</comment>
<dbReference type="PANTHER" id="PTHR10794:SF63">
    <property type="entry name" value="ALPHA_BETA HYDROLASE 1, ISOFORM A"/>
    <property type="match status" value="1"/>
</dbReference>
<proteinExistence type="inferred from homology"/>
<keyword evidence="5" id="KW-1185">Reference proteome</keyword>
<dbReference type="Proteomes" id="UP000587760">
    <property type="component" value="Unassembled WGS sequence"/>
</dbReference>
<dbReference type="SUPFAM" id="SSF53474">
    <property type="entry name" value="alpha/beta-Hydrolases"/>
    <property type="match status" value="1"/>
</dbReference>
<feature type="active site" description="Charge relay system" evidence="2">
    <location>
        <position position="302"/>
    </location>
</feature>